<feature type="transmembrane region" description="Helical" evidence="7">
    <location>
        <begin position="25"/>
        <end position="50"/>
    </location>
</feature>
<dbReference type="Pfam" id="PF13440">
    <property type="entry name" value="Polysacc_synt_3"/>
    <property type="match status" value="1"/>
</dbReference>
<feature type="transmembrane region" description="Helical" evidence="7">
    <location>
        <begin position="98"/>
        <end position="121"/>
    </location>
</feature>
<evidence type="ECO:0000256" key="6">
    <source>
        <dbReference type="ARBA" id="ARBA00023136"/>
    </source>
</evidence>
<organism evidence="8 9">
    <name type="scientific">Tabrizicola piscis</name>
    <dbReference type="NCBI Taxonomy" id="2494374"/>
    <lineage>
        <taxon>Bacteria</taxon>
        <taxon>Pseudomonadati</taxon>
        <taxon>Pseudomonadota</taxon>
        <taxon>Alphaproteobacteria</taxon>
        <taxon>Rhodobacterales</taxon>
        <taxon>Paracoccaceae</taxon>
        <taxon>Tabrizicola</taxon>
    </lineage>
</organism>
<feature type="transmembrane region" description="Helical" evidence="7">
    <location>
        <begin position="270"/>
        <end position="288"/>
    </location>
</feature>
<dbReference type="KEGG" id="taw:EI545_04305"/>
<dbReference type="PANTHER" id="PTHR30250:SF10">
    <property type="entry name" value="LIPOPOLYSACCHARIDE BIOSYNTHESIS PROTEIN WZXC"/>
    <property type="match status" value="1"/>
</dbReference>
<keyword evidence="9" id="KW-1185">Reference proteome</keyword>
<dbReference type="EMBL" id="CP034328">
    <property type="protein sequence ID" value="AZL58129.1"/>
    <property type="molecule type" value="Genomic_DNA"/>
</dbReference>
<comment type="subcellular location">
    <subcellularLocation>
        <location evidence="1">Cell membrane</location>
        <topology evidence="1">Multi-pass membrane protein</topology>
    </subcellularLocation>
</comment>
<evidence type="ECO:0000256" key="7">
    <source>
        <dbReference type="SAM" id="Phobius"/>
    </source>
</evidence>
<sequence>MADTATPSNGQSDGLAHLSAGRARAALLGVLWSFLNTAVSTLLAAGVFLVTSRYLLPDDFGAVAFAASIITVLAVLTPTAFGEALVQRKLLGRDHLDTLFWLTLLVSGMGYGILVLLAPAIADLSGVPLLASILPVLGLRLVFDGLLTVPASLIMRRMQFRAVAVRTAIANGIGAVVCLVMVLMDYALWALVASQVIASLVAMVVAFAGARWRPGLQVRWQSLRDLMGFGGYAMGGRLLNELRIDQFLLGVLLGPAVLGLFYFGRRLFQMLKDLTVGAFSPVSSVLLASLQGEVEKRRRAYLVASYASAGLAFPLFAGLMAVAPAAVPWAFGQQWQSAVFTVQCFCAIGMMAGLGQMQAALIRNLGRPDWWFWYQAVVQLSTVPVVLIFYRFGLDVVMIAIVLKTVFLWPHSVLMAQRMLEMPLWHYFRSLRGPALGSAAMVVWVLLLPGLWPGASVGLTLLLQVASGAVVYALVLAATSFRSLLETGRLLRNARGKTQ</sequence>
<dbReference type="RefSeq" id="WP_125324330.1">
    <property type="nucleotide sequence ID" value="NZ_CP034328.1"/>
</dbReference>
<gene>
    <name evidence="8" type="ORF">EI545_04305</name>
</gene>
<dbReference type="PANTHER" id="PTHR30250">
    <property type="entry name" value="PST FAMILY PREDICTED COLANIC ACID TRANSPORTER"/>
    <property type="match status" value="1"/>
</dbReference>
<feature type="transmembrane region" description="Helical" evidence="7">
    <location>
        <begin position="188"/>
        <end position="210"/>
    </location>
</feature>
<feature type="transmembrane region" description="Helical" evidence="7">
    <location>
        <begin position="163"/>
        <end position="182"/>
    </location>
</feature>
<reference evidence="8 9" key="1">
    <citation type="submission" date="2018-12" db="EMBL/GenBank/DDBJ databases">
        <title>Complete genome sequencing of Tabrizicola sp. K13M18.</title>
        <authorList>
            <person name="Bae J.-W."/>
        </authorList>
    </citation>
    <scope>NUCLEOTIDE SEQUENCE [LARGE SCALE GENOMIC DNA]</scope>
    <source>
        <strain evidence="8 9">K13M18</strain>
    </source>
</reference>
<feature type="transmembrane region" description="Helical" evidence="7">
    <location>
        <begin position="127"/>
        <end position="151"/>
    </location>
</feature>
<dbReference type="OrthoDB" id="9770347at2"/>
<dbReference type="CDD" id="cd13127">
    <property type="entry name" value="MATE_tuaB_like"/>
    <property type="match status" value="1"/>
</dbReference>
<evidence type="ECO:0000256" key="4">
    <source>
        <dbReference type="ARBA" id="ARBA00022692"/>
    </source>
</evidence>
<evidence type="ECO:0000313" key="9">
    <source>
        <dbReference type="Proteomes" id="UP000282002"/>
    </source>
</evidence>
<evidence type="ECO:0000313" key="8">
    <source>
        <dbReference type="EMBL" id="AZL58129.1"/>
    </source>
</evidence>
<feature type="transmembrane region" description="Helical" evidence="7">
    <location>
        <begin position="435"/>
        <end position="455"/>
    </location>
</feature>
<feature type="transmembrane region" description="Helical" evidence="7">
    <location>
        <begin position="300"/>
        <end position="326"/>
    </location>
</feature>
<comment type="similarity">
    <text evidence="2">Belongs to the polysaccharide synthase family.</text>
</comment>
<keyword evidence="3" id="KW-1003">Cell membrane</keyword>
<dbReference type="Proteomes" id="UP000282002">
    <property type="component" value="Chromosome"/>
</dbReference>
<protein>
    <submittedName>
        <fullName evidence="8">Lipopolysaccharide biosynthesis protein</fullName>
    </submittedName>
</protein>
<feature type="transmembrane region" description="Helical" evidence="7">
    <location>
        <begin position="62"/>
        <end position="86"/>
    </location>
</feature>
<feature type="transmembrane region" description="Helical" evidence="7">
    <location>
        <begin position="396"/>
        <end position="414"/>
    </location>
</feature>
<evidence type="ECO:0000256" key="2">
    <source>
        <dbReference type="ARBA" id="ARBA00007430"/>
    </source>
</evidence>
<proteinExistence type="inferred from homology"/>
<dbReference type="AlphaFoldDB" id="A0A3S8U3M5"/>
<keyword evidence="4 7" id="KW-0812">Transmembrane</keyword>
<accession>A0A3S8U3M5</accession>
<dbReference type="InterPro" id="IPR050833">
    <property type="entry name" value="Poly_Biosynth_Transport"/>
</dbReference>
<dbReference type="GO" id="GO:0005886">
    <property type="term" value="C:plasma membrane"/>
    <property type="evidence" value="ECO:0007669"/>
    <property type="project" value="UniProtKB-SubCell"/>
</dbReference>
<keyword evidence="6 7" id="KW-0472">Membrane</keyword>
<feature type="transmembrane region" description="Helical" evidence="7">
    <location>
        <begin position="247"/>
        <end position="264"/>
    </location>
</feature>
<feature type="transmembrane region" description="Helical" evidence="7">
    <location>
        <begin position="338"/>
        <end position="359"/>
    </location>
</feature>
<keyword evidence="5 7" id="KW-1133">Transmembrane helix</keyword>
<evidence type="ECO:0000256" key="3">
    <source>
        <dbReference type="ARBA" id="ARBA00022475"/>
    </source>
</evidence>
<feature type="transmembrane region" description="Helical" evidence="7">
    <location>
        <begin position="461"/>
        <end position="485"/>
    </location>
</feature>
<feature type="transmembrane region" description="Helical" evidence="7">
    <location>
        <begin position="371"/>
        <end position="390"/>
    </location>
</feature>
<evidence type="ECO:0000256" key="1">
    <source>
        <dbReference type="ARBA" id="ARBA00004651"/>
    </source>
</evidence>
<name>A0A3S8U3M5_9RHOB</name>
<evidence type="ECO:0000256" key="5">
    <source>
        <dbReference type="ARBA" id="ARBA00022989"/>
    </source>
</evidence>